<evidence type="ECO:0000256" key="2">
    <source>
        <dbReference type="ARBA" id="ARBA00001946"/>
    </source>
</evidence>
<evidence type="ECO:0000256" key="4">
    <source>
        <dbReference type="ARBA" id="ARBA00010231"/>
    </source>
</evidence>
<dbReference type="InterPro" id="IPR005841">
    <property type="entry name" value="Alpha-D-phosphohexomutase_SF"/>
</dbReference>
<evidence type="ECO:0000259" key="11">
    <source>
        <dbReference type="Pfam" id="PF00408"/>
    </source>
</evidence>
<keyword evidence="6" id="KW-0597">Phosphoprotein</keyword>
<name>A0A2Z2NZB9_9GAMM</name>
<comment type="catalytic activity">
    <reaction evidence="1">
        <text>alpha-D-mannose 1-phosphate = D-mannose 6-phosphate</text>
        <dbReference type="Rhea" id="RHEA:11140"/>
        <dbReference type="ChEBI" id="CHEBI:58409"/>
        <dbReference type="ChEBI" id="CHEBI:58735"/>
        <dbReference type="EC" id="5.4.2.8"/>
    </reaction>
</comment>
<evidence type="ECO:0000256" key="10">
    <source>
        <dbReference type="RuleBase" id="RU004326"/>
    </source>
</evidence>
<dbReference type="KEGG" id="gai:IMCC3135_32945"/>
<gene>
    <name evidence="15" type="primary">algC</name>
    <name evidence="15" type="ORF">IMCC3135_32945</name>
</gene>
<proteinExistence type="inferred from homology"/>
<dbReference type="Pfam" id="PF02878">
    <property type="entry name" value="PGM_PMM_I"/>
    <property type="match status" value="1"/>
</dbReference>
<dbReference type="AlphaFoldDB" id="A0A2Z2NZB9"/>
<evidence type="ECO:0000259" key="14">
    <source>
        <dbReference type="Pfam" id="PF02880"/>
    </source>
</evidence>
<dbReference type="GO" id="GO:0004615">
    <property type="term" value="F:phosphomannomutase activity"/>
    <property type="evidence" value="ECO:0007669"/>
    <property type="project" value="UniProtKB-EC"/>
</dbReference>
<dbReference type="InterPro" id="IPR005845">
    <property type="entry name" value="A-D-PHexomutase_a/b/a-II"/>
</dbReference>
<keyword evidence="16" id="KW-1185">Reference proteome</keyword>
<dbReference type="Pfam" id="PF02879">
    <property type="entry name" value="PGM_PMM_II"/>
    <property type="match status" value="1"/>
</dbReference>
<organism evidence="15 16">
    <name type="scientific">Granulosicoccus antarcticus IMCC3135</name>
    <dbReference type="NCBI Taxonomy" id="1192854"/>
    <lineage>
        <taxon>Bacteria</taxon>
        <taxon>Pseudomonadati</taxon>
        <taxon>Pseudomonadota</taxon>
        <taxon>Gammaproteobacteria</taxon>
        <taxon>Chromatiales</taxon>
        <taxon>Granulosicoccaceae</taxon>
        <taxon>Granulosicoccus</taxon>
    </lineage>
</organism>
<dbReference type="PROSITE" id="PS00710">
    <property type="entry name" value="PGM_PMM"/>
    <property type="match status" value="1"/>
</dbReference>
<evidence type="ECO:0000256" key="5">
    <source>
        <dbReference type="ARBA" id="ARBA00012730"/>
    </source>
</evidence>
<dbReference type="Proteomes" id="UP000250079">
    <property type="component" value="Chromosome"/>
</dbReference>
<sequence length="460" mass="49976">MNISSSIFRAYDIRGVVTDNLTPAAVEQIGRAFGSECVDRKIDTVVVARDGRLSGPALIEALSKGIQSTGVNVVNIGMVPTPVLYFATYHLNTGTGVMVTGSHNPPEYNGLKMVVDGEALFGDSITTLHTRLVTDNLHTSETNGKLSVQDILQDYLDRILGDVKLARPMSIAYDCGNGVAGAAAPQLFDGLNCKSSALFTEVDGNFPNHHPDPAKLENLVDLIQLVKDEKHEVGLAFDGDGDRVGVVDDKGNVIWPDRQMVLFARDVLERNPGARIVYDVKCSRVLPSAITEAGGVPDMWKTGHSFMKARIKETGALLGGEMSGHVFFKERWYGFDDALYAAARLLEILSKTDRSASEIFGAIPDSINTPELHVALKNDGDQHEFMAKFSAANQFEGATLTTIDGIRADYPDGWALVRASNTTPSLVIRFEAQTDEAMDRIQNEFRKAIQATDSSIAIPF</sequence>
<dbReference type="OrthoDB" id="9803322at2"/>
<dbReference type="PANTHER" id="PTHR43771">
    <property type="entry name" value="PHOSPHOMANNOMUTASE"/>
    <property type="match status" value="1"/>
</dbReference>
<evidence type="ECO:0000256" key="7">
    <source>
        <dbReference type="ARBA" id="ARBA00022723"/>
    </source>
</evidence>
<keyword evidence="7 10" id="KW-0479">Metal-binding</keyword>
<dbReference type="InterPro" id="IPR005844">
    <property type="entry name" value="A-D-PHexomutase_a/b/a-I"/>
</dbReference>
<feature type="domain" description="Alpha-D-phosphohexomutase alpha/beta/alpha" evidence="13">
    <location>
        <begin position="154"/>
        <end position="251"/>
    </location>
</feature>
<evidence type="ECO:0000256" key="6">
    <source>
        <dbReference type="ARBA" id="ARBA00022553"/>
    </source>
</evidence>
<comment type="similarity">
    <text evidence="4 10">Belongs to the phosphohexose mutase family.</text>
</comment>
<dbReference type="Gene3D" id="3.40.120.10">
    <property type="entry name" value="Alpha-D-Glucose-1,6-Bisphosphate, subunit A, domain 3"/>
    <property type="match status" value="3"/>
</dbReference>
<keyword evidence="8 10" id="KW-0460">Magnesium</keyword>
<evidence type="ECO:0000259" key="13">
    <source>
        <dbReference type="Pfam" id="PF02879"/>
    </source>
</evidence>
<evidence type="ECO:0000313" key="16">
    <source>
        <dbReference type="Proteomes" id="UP000250079"/>
    </source>
</evidence>
<evidence type="ECO:0000256" key="1">
    <source>
        <dbReference type="ARBA" id="ARBA00000586"/>
    </source>
</evidence>
<dbReference type="GO" id="GO:0005975">
    <property type="term" value="P:carbohydrate metabolic process"/>
    <property type="evidence" value="ECO:0007669"/>
    <property type="project" value="InterPro"/>
</dbReference>
<dbReference type="PANTHER" id="PTHR43771:SF2">
    <property type="entry name" value="PHOSPHOMANNOMUTASE_PHOSPHOGLUCOMUTASE"/>
    <property type="match status" value="1"/>
</dbReference>
<reference evidence="15 16" key="1">
    <citation type="submission" date="2016-12" db="EMBL/GenBank/DDBJ databases">
        <authorList>
            <person name="Song W.-J."/>
            <person name="Kurnit D.M."/>
        </authorList>
    </citation>
    <scope>NUCLEOTIDE SEQUENCE [LARGE SCALE GENOMIC DNA]</scope>
    <source>
        <strain evidence="15 16">IMCC3135</strain>
    </source>
</reference>
<dbReference type="InterPro" id="IPR005846">
    <property type="entry name" value="A-D-PHexomutase_a/b/a-III"/>
</dbReference>
<dbReference type="InterPro" id="IPR016066">
    <property type="entry name" value="A-D-PHexomutase_CS"/>
</dbReference>
<dbReference type="Pfam" id="PF02880">
    <property type="entry name" value="PGM_PMM_III"/>
    <property type="match status" value="1"/>
</dbReference>
<accession>A0A2Z2NZB9</accession>
<dbReference type="Pfam" id="PF00408">
    <property type="entry name" value="PGM_PMM_IV"/>
    <property type="match status" value="1"/>
</dbReference>
<dbReference type="RefSeq" id="WP_088921385.1">
    <property type="nucleotide sequence ID" value="NZ_CP018632.1"/>
</dbReference>
<dbReference type="SUPFAM" id="SSF55957">
    <property type="entry name" value="Phosphoglucomutase, C-terminal domain"/>
    <property type="match status" value="1"/>
</dbReference>
<evidence type="ECO:0000313" key="15">
    <source>
        <dbReference type="EMBL" id="ASJ76633.1"/>
    </source>
</evidence>
<comment type="cofactor">
    <cofactor evidence="2">
        <name>Mg(2+)</name>
        <dbReference type="ChEBI" id="CHEBI:18420"/>
    </cofactor>
</comment>
<dbReference type="Gene3D" id="3.30.310.50">
    <property type="entry name" value="Alpha-D-phosphohexomutase, C-terminal domain"/>
    <property type="match status" value="1"/>
</dbReference>
<evidence type="ECO:0000256" key="3">
    <source>
        <dbReference type="ARBA" id="ARBA00004699"/>
    </source>
</evidence>
<dbReference type="EC" id="5.4.2.8" evidence="5"/>
<evidence type="ECO:0000256" key="9">
    <source>
        <dbReference type="ARBA" id="ARBA00023235"/>
    </source>
</evidence>
<keyword evidence="9 15" id="KW-0413">Isomerase</keyword>
<protein>
    <recommendedName>
        <fullName evidence="5">phosphomannomutase</fullName>
        <ecNumber evidence="5">5.4.2.8</ecNumber>
    </recommendedName>
</protein>
<comment type="pathway">
    <text evidence="3">Nucleotide-sugar biosynthesis; GDP-alpha-D-mannose biosynthesis; alpha-D-mannose 1-phosphate from D-fructose 6-phosphate: step 2/2.</text>
</comment>
<dbReference type="InterPro" id="IPR016055">
    <property type="entry name" value="A-D-PHexomutase_a/b/a-I/II/III"/>
</dbReference>
<evidence type="ECO:0000259" key="12">
    <source>
        <dbReference type="Pfam" id="PF02878"/>
    </source>
</evidence>
<dbReference type="EMBL" id="CP018632">
    <property type="protein sequence ID" value="ASJ76633.1"/>
    <property type="molecule type" value="Genomic_DNA"/>
</dbReference>
<dbReference type="InterPro" id="IPR005843">
    <property type="entry name" value="A-D-PHexomutase_C"/>
</dbReference>
<feature type="domain" description="Alpha-D-phosphohexomutase alpha/beta/alpha" evidence="14">
    <location>
        <begin position="256"/>
        <end position="363"/>
    </location>
</feature>
<dbReference type="InterPro" id="IPR036900">
    <property type="entry name" value="A-D-PHexomutase_C_sf"/>
</dbReference>
<evidence type="ECO:0000256" key="8">
    <source>
        <dbReference type="ARBA" id="ARBA00022842"/>
    </source>
</evidence>
<feature type="domain" description="Alpha-D-phosphohexomutase alpha/beta/alpha" evidence="12">
    <location>
        <begin position="7"/>
        <end position="122"/>
    </location>
</feature>
<dbReference type="SUPFAM" id="SSF53738">
    <property type="entry name" value="Phosphoglucomutase, first 3 domains"/>
    <property type="match status" value="3"/>
</dbReference>
<dbReference type="GO" id="GO:0000287">
    <property type="term" value="F:magnesium ion binding"/>
    <property type="evidence" value="ECO:0007669"/>
    <property type="project" value="InterPro"/>
</dbReference>
<feature type="domain" description="Alpha-D-phosphohexomutase C-terminal" evidence="11">
    <location>
        <begin position="393"/>
        <end position="447"/>
    </location>
</feature>
<dbReference type="CDD" id="cd03089">
    <property type="entry name" value="PMM_PGM"/>
    <property type="match status" value="1"/>
</dbReference>
<dbReference type="PRINTS" id="PR00509">
    <property type="entry name" value="PGMPMM"/>
</dbReference>